<feature type="chain" id="PRO_5034825456" description="Carbohydrate esterase family 16 protein" evidence="2">
    <location>
        <begin position="20"/>
        <end position="339"/>
    </location>
</feature>
<evidence type="ECO:0000256" key="1">
    <source>
        <dbReference type="ARBA" id="ARBA00022801"/>
    </source>
</evidence>
<dbReference type="AlphaFoldDB" id="A0A8H7U8U7"/>
<dbReference type="InterPro" id="IPR036514">
    <property type="entry name" value="SGNH_hydro_sf"/>
</dbReference>
<comment type="caution">
    <text evidence="3">The sequence shown here is derived from an EMBL/GenBank/DDBJ whole genome shotgun (WGS) entry which is preliminary data.</text>
</comment>
<dbReference type="InterPro" id="IPR001087">
    <property type="entry name" value="GDSL"/>
</dbReference>
<dbReference type="SUPFAM" id="SSF52266">
    <property type="entry name" value="SGNH hydrolase"/>
    <property type="match status" value="1"/>
</dbReference>
<sequence length="339" mass="37582">MKSLVSFFVAVACADVVSSVPMGKHHHGGFEWSKNEIVFGFGDSYTFTQGQYGLTNYSWNTFQNLDKHGQVIVKEDPIILNAVSVHNCSINDDEQITYEFKTSAGLPSKCKHSLYNIAFAGADIDPTKTTLHHNFSIDYVTQIDQWFKYVKPAVHYESSKTLAASFIGINDVSDTSKWTNVSFPDFFDGLIASVFDGLERLHGAGIESFLILNVPPVDKAPGGGGKPALTTNIATYNSILSNYTMTFAKNHTESNVFFVDTNMIFNSILANASSYGFKNTTGYCPEYDAPDFNTNYTAYGCLAPYEYFWYNTGHVTYPVHKLLADQISDMLNSGTTVNK</sequence>
<dbReference type="Proteomes" id="UP000654370">
    <property type="component" value="Unassembled WGS sequence"/>
</dbReference>
<feature type="signal peptide" evidence="2">
    <location>
        <begin position="1"/>
        <end position="19"/>
    </location>
</feature>
<proteinExistence type="predicted"/>
<dbReference type="PANTHER" id="PTHR45648:SF85">
    <property type="entry name" value="A, PUTATIVE (AFU_ORTHOLOGUE AFUA_2G10760)-RELATED"/>
    <property type="match status" value="1"/>
</dbReference>
<dbReference type="GO" id="GO:0016788">
    <property type="term" value="F:hydrolase activity, acting on ester bonds"/>
    <property type="evidence" value="ECO:0007669"/>
    <property type="project" value="InterPro"/>
</dbReference>
<dbReference type="InterPro" id="IPR051058">
    <property type="entry name" value="GDSL_Est/Lipase"/>
</dbReference>
<evidence type="ECO:0000313" key="4">
    <source>
        <dbReference type="Proteomes" id="UP000654370"/>
    </source>
</evidence>
<dbReference type="EMBL" id="JAEPQZ010000014">
    <property type="protein sequence ID" value="KAG2173795.1"/>
    <property type="molecule type" value="Genomic_DNA"/>
</dbReference>
<dbReference type="Gene3D" id="3.40.50.1110">
    <property type="entry name" value="SGNH hydrolase"/>
    <property type="match status" value="1"/>
</dbReference>
<keyword evidence="4" id="KW-1185">Reference proteome</keyword>
<accession>A0A8H7U8U7</accession>
<evidence type="ECO:0008006" key="5">
    <source>
        <dbReference type="Google" id="ProtNLM"/>
    </source>
</evidence>
<gene>
    <name evidence="3" type="ORF">INT43_005215</name>
</gene>
<organism evidence="3 4">
    <name type="scientific">Mortierella isabellina</name>
    <name type="common">Filamentous fungus</name>
    <name type="synonym">Umbelopsis isabellina</name>
    <dbReference type="NCBI Taxonomy" id="91625"/>
    <lineage>
        <taxon>Eukaryota</taxon>
        <taxon>Fungi</taxon>
        <taxon>Fungi incertae sedis</taxon>
        <taxon>Mucoromycota</taxon>
        <taxon>Mucoromycotina</taxon>
        <taxon>Umbelopsidomycetes</taxon>
        <taxon>Umbelopsidales</taxon>
        <taxon>Umbelopsidaceae</taxon>
        <taxon>Umbelopsis</taxon>
    </lineage>
</organism>
<dbReference type="PANTHER" id="PTHR45648">
    <property type="entry name" value="GDSL LIPASE/ACYLHYDROLASE FAMILY PROTEIN (AFU_ORTHOLOGUE AFUA_4G14700)"/>
    <property type="match status" value="1"/>
</dbReference>
<protein>
    <recommendedName>
        <fullName evidence="5">Carbohydrate esterase family 16 protein</fullName>
    </recommendedName>
</protein>
<name>A0A8H7U8U7_MORIS</name>
<keyword evidence="2" id="KW-0732">Signal</keyword>
<reference evidence="3" key="1">
    <citation type="submission" date="2020-12" db="EMBL/GenBank/DDBJ databases">
        <title>Metabolic potential, ecology and presence of endohyphal bacteria is reflected in genomic diversity of Mucoromycotina.</title>
        <authorList>
            <person name="Muszewska A."/>
            <person name="Okrasinska A."/>
            <person name="Steczkiewicz K."/>
            <person name="Drgas O."/>
            <person name="Orlowska M."/>
            <person name="Perlinska-Lenart U."/>
            <person name="Aleksandrzak-Piekarczyk T."/>
            <person name="Szatraj K."/>
            <person name="Zielenkiewicz U."/>
            <person name="Pilsyk S."/>
            <person name="Malc E."/>
            <person name="Mieczkowski P."/>
            <person name="Kruszewska J.S."/>
            <person name="Biernat P."/>
            <person name="Pawlowska J."/>
        </authorList>
    </citation>
    <scope>NUCLEOTIDE SEQUENCE</scope>
    <source>
        <strain evidence="3">WA0000067209</strain>
    </source>
</reference>
<evidence type="ECO:0000256" key="2">
    <source>
        <dbReference type="SAM" id="SignalP"/>
    </source>
</evidence>
<dbReference type="Pfam" id="PF00657">
    <property type="entry name" value="Lipase_GDSL"/>
    <property type="match status" value="1"/>
</dbReference>
<dbReference type="OrthoDB" id="1600564at2759"/>
<keyword evidence="1" id="KW-0378">Hydrolase</keyword>
<evidence type="ECO:0000313" key="3">
    <source>
        <dbReference type="EMBL" id="KAG2173795.1"/>
    </source>
</evidence>